<evidence type="ECO:0000256" key="4">
    <source>
        <dbReference type="SAM" id="MobiDB-lite"/>
    </source>
</evidence>
<feature type="region of interest" description="Disordered" evidence="4">
    <location>
        <begin position="1"/>
        <end position="47"/>
    </location>
</feature>
<keyword evidence="2" id="KW-0677">Repeat</keyword>
<evidence type="ECO:0000313" key="6">
    <source>
        <dbReference type="Proteomes" id="UP001438707"/>
    </source>
</evidence>
<dbReference type="Gene3D" id="2.130.10.10">
    <property type="entry name" value="YVTN repeat-like/Quinoprotein amine dehydrogenase"/>
    <property type="match status" value="1"/>
</dbReference>
<keyword evidence="1 3" id="KW-0853">WD repeat</keyword>
<gene>
    <name evidence="5" type="ORF">WJX74_008502</name>
</gene>
<organism evidence="5 6">
    <name type="scientific">Apatococcus lobatus</name>
    <dbReference type="NCBI Taxonomy" id="904363"/>
    <lineage>
        <taxon>Eukaryota</taxon>
        <taxon>Viridiplantae</taxon>
        <taxon>Chlorophyta</taxon>
        <taxon>core chlorophytes</taxon>
        <taxon>Trebouxiophyceae</taxon>
        <taxon>Chlorellales</taxon>
        <taxon>Chlorellaceae</taxon>
        <taxon>Apatococcus</taxon>
    </lineage>
</organism>
<dbReference type="PROSITE" id="PS50294">
    <property type="entry name" value="WD_REPEATS_REGION"/>
    <property type="match status" value="1"/>
</dbReference>
<evidence type="ECO:0000256" key="1">
    <source>
        <dbReference type="ARBA" id="ARBA00022574"/>
    </source>
</evidence>
<evidence type="ECO:0000256" key="3">
    <source>
        <dbReference type="PROSITE-ProRule" id="PRU00221"/>
    </source>
</evidence>
<evidence type="ECO:0000256" key="2">
    <source>
        <dbReference type="ARBA" id="ARBA00022737"/>
    </source>
</evidence>
<dbReference type="EMBL" id="JALJOS010000012">
    <property type="protein sequence ID" value="KAK9832385.1"/>
    <property type="molecule type" value="Genomic_DNA"/>
</dbReference>
<proteinExistence type="predicted"/>
<protein>
    <recommendedName>
        <fullName evidence="7">Mitotic checkpoint protein BUB3</fullName>
    </recommendedName>
</protein>
<evidence type="ECO:0000313" key="5">
    <source>
        <dbReference type="EMBL" id="KAK9832385.1"/>
    </source>
</evidence>
<dbReference type="InterPro" id="IPR015943">
    <property type="entry name" value="WD40/YVTN_repeat-like_dom_sf"/>
</dbReference>
<dbReference type="InterPro" id="IPR036322">
    <property type="entry name" value="WD40_repeat_dom_sf"/>
</dbReference>
<feature type="repeat" description="WD" evidence="3">
    <location>
        <begin position="304"/>
        <end position="338"/>
    </location>
</feature>
<dbReference type="SUPFAM" id="SSF50978">
    <property type="entry name" value="WD40 repeat-like"/>
    <property type="match status" value="1"/>
</dbReference>
<reference evidence="5 6" key="1">
    <citation type="journal article" date="2024" name="Nat. Commun.">
        <title>Phylogenomics reveals the evolutionary origins of lichenization in chlorophyte algae.</title>
        <authorList>
            <person name="Puginier C."/>
            <person name="Libourel C."/>
            <person name="Otte J."/>
            <person name="Skaloud P."/>
            <person name="Haon M."/>
            <person name="Grisel S."/>
            <person name="Petersen M."/>
            <person name="Berrin J.G."/>
            <person name="Delaux P.M."/>
            <person name="Dal Grande F."/>
            <person name="Keller J."/>
        </authorList>
    </citation>
    <scope>NUCLEOTIDE SEQUENCE [LARGE SCALE GENOMIC DNA]</scope>
    <source>
        <strain evidence="5 6">SAG 2145</strain>
    </source>
</reference>
<feature type="repeat" description="WD" evidence="3">
    <location>
        <begin position="151"/>
        <end position="183"/>
    </location>
</feature>
<name>A0AAW1RG03_9CHLO</name>
<dbReference type="InterPro" id="IPR001680">
    <property type="entry name" value="WD40_rpt"/>
</dbReference>
<dbReference type="PANTHER" id="PTHR10971">
    <property type="entry name" value="MRNA EXPORT FACTOR AND BUB3"/>
    <property type="match status" value="1"/>
</dbReference>
<dbReference type="PROSITE" id="PS50082">
    <property type="entry name" value="WD_REPEATS_2"/>
    <property type="match status" value="2"/>
</dbReference>
<evidence type="ECO:0008006" key="7">
    <source>
        <dbReference type="Google" id="ProtNLM"/>
    </source>
</evidence>
<accession>A0AAW1RG03</accession>
<sequence length="394" mass="43329">MGTPKQGARLGKTSEKKGSTSPRHGGGTFRSCGSLSQHRTPPKLRRARQPLILHNFTNTNMAASPLGKEVQEPPADGVTALRFSARGLLLASSWDGTARLYDNLVQRGAFSHRVPVLDCCFQDSSESVIFTAGLDAVVKRYDFFSRSEAKVAEHSKAVRCVEYLPDLKLLVTGSWDGTLRIWNPQAPFGQNLVNTLYLPDRVFTMAQSQSRLVIGTAGRQVLIYDLKMLGRSVPVSAEQQRESSLKHQTRCIRCHPDGTGYTLSSIEGRVAVEYFDPGEAAQAAKYAFKCHRRNEGGKEAIFPINSMAFHPVLGTFATGGCDGVVNMWDGKNQKRLCQLTGYPTSIAAMAFSPDGSRLAIASSYTYEHGEVEHAQDSIFIRNMAESEVRPKPRK</sequence>
<dbReference type="Pfam" id="PF00400">
    <property type="entry name" value="WD40"/>
    <property type="match status" value="4"/>
</dbReference>
<dbReference type="Proteomes" id="UP001438707">
    <property type="component" value="Unassembled WGS sequence"/>
</dbReference>
<comment type="caution">
    <text evidence="5">The sequence shown here is derived from an EMBL/GenBank/DDBJ whole genome shotgun (WGS) entry which is preliminary data.</text>
</comment>
<keyword evidence="6" id="KW-1185">Reference proteome</keyword>
<dbReference type="SMART" id="SM00320">
    <property type="entry name" value="WD40"/>
    <property type="match status" value="6"/>
</dbReference>
<dbReference type="AlphaFoldDB" id="A0AAW1RG03"/>